<dbReference type="Pfam" id="PF00326">
    <property type="entry name" value="Peptidase_S9"/>
    <property type="match status" value="1"/>
</dbReference>
<keyword evidence="9" id="KW-1185">Reference proteome</keyword>
<evidence type="ECO:0000313" key="8">
    <source>
        <dbReference type="EMBL" id="MFB9732212.1"/>
    </source>
</evidence>
<dbReference type="PRINTS" id="PR00862">
    <property type="entry name" value="PROLIGOPTASE"/>
</dbReference>
<dbReference type="SUPFAM" id="SSF50993">
    <property type="entry name" value="Peptidase/esterase 'gauge' domain"/>
    <property type="match status" value="1"/>
</dbReference>
<dbReference type="Gene3D" id="3.40.50.1820">
    <property type="entry name" value="alpha/beta hydrolase"/>
    <property type="match status" value="1"/>
</dbReference>
<comment type="similarity">
    <text evidence="1">Belongs to the peptidase S9A family.</text>
</comment>
<evidence type="ECO:0000256" key="2">
    <source>
        <dbReference type="ARBA" id="ARBA00022670"/>
    </source>
</evidence>
<comment type="caution">
    <text evidence="8">The sequence shown here is derived from an EMBL/GenBank/DDBJ whole genome shotgun (WGS) entry which is preliminary data.</text>
</comment>
<dbReference type="EMBL" id="JBHMAX010000017">
    <property type="protein sequence ID" value="MFB9732212.1"/>
    <property type="molecule type" value="Genomic_DNA"/>
</dbReference>
<keyword evidence="4" id="KW-0720">Serine protease</keyword>
<evidence type="ECO:0000256" key="4">
    <source>
        <dbReference type="ARBA" id="ARBA00022825"/>
    </source>
</evidence>
<reference evidence="8 9" key="1">
    <citation type="submission" date="2024-09" db="EMBL/GenBank/DDBJ databases">
        <authorList>
            <person name="Sun Q."/>
            <person name="Mori K."/>
        </authorList>
    </citation>
    <scope>NUCLEOTIDE SEQUENCE [LARGE SCALE GENOMIC DNA]</scope>
    <source>
        <strain evidence="8 9">JCM 12763</strain>
    </source>
</reference>
<dbReference type="InterPro" id="IPR001375">
    <property type="entry name" value="Peptidase_S9_cat"/>
</dbReference>
<organism evidence="8 9">
    <name type="scientific">Ornithinimicrobium kibberense</name>
    <dbReference type="NCBI Taxonomy" id="282060"/>
    <lineage>
        <taxon>Bacteria</taxon>
        <taxon>Bacillati</taxon>
        <taxon>Actinomycetota</taxon>
        <taxon>Actinomycetes</taxon>
        <taxon>Micrococcales</taxon>
        <taxon>Ornithinimicrobiaceae</taxon>
        <taxon>Ornithinimicrobium</taxon>
    </lineage>
</organism>
<keyword evidence="3" id="KW-0378">Hydrolase</keyword>
<evidence type="ECO:0000313" key="9">
    <source>
        <dbReference type="Proteomes" id="UP001589613"/>
    </source>
</evidence>
<dbReference type="Gene3D" id="2.130.10.120">
    <property type="entry name" value="Prolyl oligopeptidase, N-terminal domain"/>
    <property type="match status" value="1"/>
</dbReference>
<evidence type="ECO:0000259" key="7">
    <source>
        <dbReference type="Pfam" id="PF02897"/>
    </source>
</evidence>
<feature type="region of interest" description="Disordered" evidence="5">
    <location>
        <begin position="1"/>
        <end position="27"/>
    </location>
</feature>
<feature type="domain" description="Peptidase S9A N-terminal" evidence="7">
    <location>
        <begin position="23"/>
        <end position="438"/>
    </location>
</feature>
<evidence type="ECO:0000256" key="5">
    <source>
        <dbReference type="SAM" id="MobiDB-lite"/>
    </source>
</evidence>
<dbReference type="InterPro" id="IPR029058">
    <property type="entry name" value="AB_hydrolase_fold"/>
</dbReference>
<protein>
    <submittedName>
        <fullName evidence="8">S9 family peptidase</fullName>
    </submittedName>
</protein>
<name>A0ABV5V326_9MICO</name>
<dbReference type="SUPFAM" id="SSF53474">
    <property type="entry name" value="alpha/beta-Hydrolases"/>
    <property type="match status" value="1"/>
</dbReference>
<gene>
    <name evidence="8" type="ORF">ACFFN0_09165</name>
</gene>
<evidence type="ECO:0000256" key="1">
    <source>
        <dbReference type="ARBA" id="ARBA00005228"/>
    </source>
</evidence>
<dbReference type="InterPro" id="IPR051543">
    <property type="entry name" value="Serine_Peptidase_S9A"/>
</dbReference>
<dbReference type="RefSeq" id="WP_141338292.1">
    <property type="nucleotide sequence ID" value="NZ_JBHMAX010000017.1"/>
</dbReference>
<evidence type="ECO:0000256" key="3">
    <source>
        <dbReference type="ARBA" id="ARBA00022801"/>
    </source>
</evidence>
<dbReference type="PANTHER" id="PTHR11757:SF19">
    <property type="entry name" value="PROLYL ENDOPEPTIDASE-LIKE"/>
    <property type="match status" value="1"/>
</dbReference>
<dbReference type="InterPro" id="IPR002470">
    <property type="entry name" value="Peptidase_S9A"/>
</dbReference>
<dbReference type="Proteomes" id="UP001589613">
    <property type="component" value="Unassembled WGS sequence"/>
</dbReference>
<dbReference type="Pfam" id="PF02897">
    <property type="entry name" value="Peptidase_S9_N"/>
    <property type="match status" value="1"/>
</dbReference>
<accession>A0ABV5V326</accession>
<keyword evidence="2" id="KW-0645">Protease</keyword>
<proteinExistence type="inferred from homology"/>
<evidence type="ECO:0000259" key="6">
    <source>
        <dbReference type="Pfam" id="PF00326"/>
    </source>
</evidence>
<feature type="domain" description="Peptidase S9 prolyl oligopeptidase catalytic" evidence="6">
    <location>
        <begin position="498"/>
        <end position="718"/>
    </location>
</feature>
<dbReference type="InterPro" id="IPR023302">
    <property type="entry name" value="Pept_S9A_N"/>
</dbReference>
<sequence length="724" mass="80158">MRTRSPGAGSVDRVTAETSLPTPPVAEQIPVVRRHHGEDVTDPYEWLRDKKDRKVLAHLEAENAYTEAMTAHLDDLRQRIFGEIKSRTQETDLSVPVRHRDWWYYSRTVEGQQYAVHGRIAVGDSPQRPVLDPGEVPDGEQVLLDGNAEAEGLEFFSLGTFDTSPAGDLLAYAVDSTGDERFDLRIKDLTTGEIVDDAVTGIGYGTAWSADAAYLFYVRVDDAWRPFQVWRHEVGTPADQDVLVHQEDDERYWMGVGASRDDEHVVIALGSKNTSEYRLLAASDPTGEFRVVAPRREGVEYDVAPAGGRLWIVHNRDHRDFELAVAPIGSTSDHDWRAVLPGRKGMRVAGVEAFSGHLAVSLRKDGLTQVRILPLGDDGLPVDDGYDVPVQEEVWSIDTGANPSYETDTLQVVIESLVTPPSIYDLDLATGDLTLVKRKPVLGGYDPADYVQHRLWATAEDGTRIPISLVARKELGPDGTNPGLLYGYGSYEISIDPYFSVSRLSYLDRGVVYAIAHVRGGGEMGRSWYELGRMEHKRNTFTDFLACADHLVGTGWVAPDRLAAEGRSAGGLLMGAVLNLAPERFRVVHAGVPFVDALTTILDPSLPLTVGEWEEWGNPVDSAEVYELMRTYTPYENVRPVQYPAILATTGLNDTRVFFVEPAKWVARLRETVTNDPATRPILLRTEMVAGHGGKTGRYDAWKETAFEIAFMLDQLGATELVEG</sequence>
<dbReference type="PANTHER" id="PTHR11757">
    <property type="entry name" value="PROTEASE FAMILY S9A OLIGOPEPTIDASE"/>
    <property type="match status" value="1"/>
</dbReference>